<proteinExistence type="predicted"/>
<evidence type="ECO:0000313" key="2">
    <source>
        <dbReference type="EMBL" id="MCI67986.1"/>
    </source>
</evidence>
<keyword evidence="3" id="KW-1185">Reference proteome</keyword>
<sequence>PIGHFRKGKRTFITEGGSRNEGGGKSAARSCAVSKKGAGAFRIRSTF</sequence>
<feature type="compositionally biased region" description="Basic residues" evidence="1">
    <location>
        <begin position="1"/>
        <end position="10"/>
    </location>
</feature>
<evidence type="ECO:0000313" key="3">
    <source>
        <dbReference type="Proteomes" id="UP000265520"/>
    </source>
</evidence>
<dbReference type="AlphaFoldDB" id="A0A392U6G7"/>
<organism evidence="2 3">
    <name type="scientific">Trifolium medium</name>
    <dbReference type="NCBI Taxonomy" id="97028"/>
    <lineage>
        <taxon>Eukaryota</taxon>
        <taxon>Viridiplantae</taxon>
        <taxon>Streptophyta</taxon>
        <taxon>Embryophyta</taxon>
        <taxon>Tracheophyta</taxon>
        <taxon>Spermatophyta</taxon>
        <taxon>Magnoliopsida</taxon>
        <taxon>eudicotyledons</taxon>
        <taxon>Gunneridae</taxon>
        <taxon>Pentapetalae</taxon>
        <taxon>rosids</taxon>
        <taxon>fabids</taxon>
        <taxon>Fabales</taxon>
        <taxon>Fabaceae</taxon>
        <taxon>Papilionoideae</taxon>
        <taxon>50 kb inversion clade</taxon>
        <taxon>NPAAA clade</taxon>
        <taxon>Hologalegina</taxon>
        <taxon>IRL clade</taxon>
        <taxon>Trifolieae</taxon>
        <taxon>Trifolium</taxon>
    </lineage>
</organism>
<comment type="caution">
    <text evidence="2">The sequence shown here is derived from an EMBL/GenBank/DDBJ whole genome shotgun (WGS) entry which is preliminary data.</text>
</comment>
<feature type="region of interest" description="Disordered" evidence="1">
    <location>
        <begin position="1"/>
        <end position="31"/>
    </location>
</feature>
<dbReference type="Proteomes" id="UP000265520">
    <property type="component" value="Unassembled WGS sequence"/>
</dbReference>
<feature type="non-terminal residue" evidence="2">
    <location>
        <position position="1"/>
    </location>
</feature>
<evidence type="ECO:0000256" key="1">
    <source>
        <dbReference type="SAM" id="MobiDB-lite"/>
    </source>
</evidence>
<reference evidence="2 3" key="1">
    <citation type="journal article" date="2018" name="Front. Plant Sci.">
        <title>Red Clover (Trifolium pratense) and Zigzag Clover (T. medium) - A Picture of Genomic Similarities and Differences.</title>
        <authorList>
            <person name="Dluhosova J."/>
            <person name="Istvanek J."/>
            <person name="Nedelnik J."/>
            <person name="Repkova J."/>
        </authorList>
    </citation>
    <scope>NUCLEOTIDE SEQUENCE [LARGE SCALE GENOMIC DNA]</scope>
    <source>
        <strain evidence="3">cv. 10/8</strain>
        <tissue evidence="2">Leaf</tissue>
    </source>
</reference>
<name>A0A392U6G7_9FABA</name>
<dbReference type="EMBL" id="LXQA010728077">
    <property type="protein sequence ID" value="MCI67986.1"/>
    <property type="molecule type" value="Genomic_DNA"/>
</dbReference>
<protein>
    <submittedName>
        <fullName evidence="2">Uncharacterized protein</fullName>
    </submittedName>
</protein>
<accession>A0A392U6G7</accession>